<dbReference type="Gene3D" id="3.90.550.10">
    <property type="entry name" value="Spore Coat Polysaccharide Biosynthesis Protein SpsA, Chain A"/>
    <property type="match status" value="1"/>
</dbReference>
<evidence type="ECO:0000256" key="4">
    <source>
        <dbReference type="ARBA" id="ARBA00022968"/>
    </source>
</evidence>
<dbReference type="OrthoDB" id="330637at2759"/>
<dbReference type="EnsemblMetazoa" id="Aqu2.1.33577_001">
    <property type="protein sequence ID" value="Aqu2.1.33577_001"/>
    <property type="gene ID" value="Aqu2.1.33577"/>
</dbReference>
<organism evidence="13">
    <name type="scientific">Amphimedon queenslandica</name>
    <name type="common">Sponge</name>
    <dbReference type="NCBI Taxonomy" id="400682"/>
    <lineage>
        <taxon>Eukaryota</taxon>
        <taxon>Metazoa</taxon>
        <taxon>Porifera</taxon>
        <taxon>Demospongiae</taxon>
        <taxon>Heteroscleromorpha</taxon>
        <taxon>Haplosclerida</taxon>
        <taxon>Niphatidae</taxon>
        <taxon>Amphimedon</taxon>
    </lineage>
</organism>
<dbReference type="STRING" id="400682.A0A1X7V1Y1"/>
<keyword evidence="8" id="KW-0325">Glycoprotein</keyword>
<keyword evidence="9" id="KW-0464">Manganese</keyword>
<feature type="compositionally biased region" description="Pro residues" evidence="11">
    <location>
        <begin position="647"/>
        <end position="660"/>
    </location>
</feature>
<dbReference type="PANTHER" id="PTHR11675:SF126">
    <property type="entry name" value="RICIN B LECTIN DOMAIN-CONTAINING PROTEIN"/>
    <property type="match status" value="1"/>
</dbReference>
<dbReference type="SUPFAM" id="SSF53448">
    <property type="entry name" value="Nucleotide-diphospho-sugar transferases"/>
    <property type="match status" value="1"/>
</dbReference>
<name>A0A1X7V1Y1_AMPQE</name>
<evidence type="ECO:0000256" key="7">
    <source>
        <dbReference type="ARBA" id="ARBA00023157"/>
    </source>
</evidence>
<comment type="cofactor">
    <cofactor evidence="1">
        <name>Mn(2+)</name>
        <dbReference type="ChEBI" id="CHEBI:29035"/>
    </cofactor>
</comment>
<evidence type="ECO:0000313" key="13">
    <source>
        <dbReference type="EnsemblMetazoa" id="Aqu2.1.33577_001"/>
    </source>
</evidence>
<evidence type="ECO:0000256" key="9">
    <source>
        <dbReference type="ARBA" id="ARBA00023211"/>
    </source>
</evidence>
<accession>A0A1X7V1Y1</accession>
<feature type="region of interest" description="Disordered" evidence="11">
    <location>
        <begin position="450"/>
        <end position="723"/>
    </location>
</feature>
<evidence type="ECO:0000256" key="2">
    <source>
        <dbReference type="ARBA" id="ARBA00005680"/>
    </source>
</evidence>
<dbReference type="GO" id="GO:0006493">
    <property type="term" value="P:protein O-linked glycosylation"/>
    <property type="evidence" value="ECO:0007669"/>
    <property type="project" value="TreeGrafter"/>
</dbReference>
<dbReference type="Pfam" id="PF00535">
    <property type="entry name" value="Glycos_transf_2"/>
    <property type="match status" value="1"/>
</dbReference>
<dbReference type="CDD" id="cd02510">
    <property type="entry name" value="pp-GalNAc-T"/>
    <property type="match status" value="1"/>
</dbReference>
<evidence type="ECO:0000256" key="1">
    <source>
        <dbReference type="ARBA" id="ARBA00001936"/>
    </source>
</evidence>
<evidence type="ECO:0000256" key="10">
    <source>
        <dbReference type="ARBA" id="ARBA00060399"/>
    </source>
</evidence>
<keyword evidence="3" id="KW-0812">Transmembrane</keyword>
<feature type="compositionally biased region" description="Polar residues" evidence="11">
    <location>
        <begin position="540"/>
        <end position="550"/>
    </location>
</feature>
<comment type="subcellular location">
    <subcellularLocation>
        <location evidence="10">Endomembrane system</location>
        <topology evidence="10">Single-pass type II membrane protein</topology>
    </subcellularLocation>
</comment>
<dbReference type="InterPro" id="IPR045885">
    <property type="entry name" value="GalNAc-T"/>
</dbReference>
<keyword evidence="6" id="KW-0472">Membrane</keyword>
<evidence type="ECO:0000256" key="6">
    <source>
        <dbReference type="ARBA" id="ARBA00023136"/>
    </source>
</evidence>
<proteinExistence type="inferred from homology"/>
<dbReference type="GO" id="GO:0004653">
    <property type="term" value="F:polypeptide N-acetylgalactosaminyltransferase activity"/>
    <property type="evidence" value="ECO:0007669"/>
    <property type="project" value="TreeGrafter"/>
</dbReference>
<evidence type="ECO:0000256" key="3">
    <source>
        <dbReference type="ARBA" id="ARBA00022692"/>
    </source>
</evidence>
<keyword evidence="5" id="KW-1133">Transmembrane helix</keyword>
<feature type="compositionally biased region" description="Low complexity" evidence="11">
    <location>
        <begin position="491"/>
        <end position="504"/>
    </location>
</feature>
<feature type="domain" description="Glycosyltransferase 2-like" evidence="12">
    <location>
        <begin position="133"/>
        <end position="317"/>
    </location>
</feature>
<feature type="compositionally biased region" description="Pro residues" evidence="11">
    <location>
        <begin position="471"/>
        <end position="490"/>
    </location>
</feature>
<keyword evidence="7" id="KW-1015">Disulfide bond</keyword>
<evidence type="ECO:0000256" key="5">
    <source>
        <dbReference type="ARBA" id="ARBA00022989"/>
    </source>
</evidence>
<protein>
    <recommendedName>
        <fullName evidence="12">Glycosyltransferase 2-like domain-containing protein</fullName>
    </recommendedName>
</protein>
<dbReference type="GO" id="GO:0005794">
    <property type="term" value="C:Golgi apparatus"/>
    <property type="evidence" value="ECO:0007669"/>
    <property type="project" value="TreeGrafter"/>
</dbReference>
<dbReference type="FunFam" id="3.90.550.10:FF:000053">
    <property type="entry name" value="Polypeptide N-acetylgalactosaminyltransferase"/>
    <property type="match status" value="1"/>
</dbReference>
<comment type="similarity">
    <text evidence="2">Belongs to the glycosyltransferase 2 family. GalNAc-T subfamily.</text>
</comment>
<keyword evidence="4" id="KW-0735">Signal-anchor</keyword>
<feature type="compositionally biased region" description="Pro residues" evidence="11">
    <location>
        <begin position="709"/>
        <end position="723"/>
    </location>
</feature>
<dbReference type="InParanoid" id="A0A1X7V1Y1"/>
<feature type="compositionally biased region" description="Pro residues" evidence="11">
    <location>
        <begin position="452"/>
        <end position="464"/>
    </location>
</feature>
<dbReference type="eggNOG" id="KOG3736">
    <property type="taxonomic scope" value="Eukaryota"/>
</dbReference>
<reference evidence="13" key="1">
    <citation type="submission" date="2017-05" db="UniProtKB">
        <authorList>
            <consortium name="EnsemblMetazoa"/>
        </authorList>
    </citation>
    <scope>IDENTIFICATION</scope>
</reference>
<feature type="compositionally biased region" description="Pro residues" evidence="11">
    <location>
        <begin position="521"/>
        <end position="539"/>
    </location>
</feature>
<evidence type="ECO:0000256" key="11">
    <source>
        <dbReference type="SAM" id="MobiDB-lite"/>
    </source>
</evidence>
<dbReference type="PANTHER" id="PTHR11675">
    <property type="entry name" value="N-ACETYLGALACTOSAMINYLTRANSFERASE"/>
    <property type="match status" value="1"/>
</dbReference>
<dbReference type="InterPro" id="IPR001173">
    <property type="entry name" value="Glyco_trans_2-like"/>
</dbReference>
<evidence type="ECO:0000256" key="8">
    <source>
        <dbReference type="ARBA" id="ARBA00023180"/>
    </source>
</evidence>
<dbReference type="InterPro" id="IPR029044">
    <property type="entry name" value="Nucleotide-diphossugar_trans"/>
</dbReference>
<sequence>MRMARCSIKRLFILLIVIVVLLFITCFSMLGQSPSGRAGVSDKAPLRAPKIISNPQGQKPIFRYKLERELEKLMGQRLTPNNDAERAEEKRGYALNGFNQFRSDRLPLDREVPDTREPKCLSKHYPSQLPSTSVIIIFHNEAYSALLRTVTSVLNRSPPHLLHEIVLVDDKSDHTDLGVKLDNFTKLEPKIKIHRHSKREGLIRARMTGAKAASGEVLLFLDSHCEVNLGWLEPLLERIAINRSNVVCPVIDVISLDKLMYSTIRGPPGVRGGFNWNLQFKWKKIPEYEQKRRGHDETREVYSPTMAGGLFAIDRSYFFEIGAYDMGMDIWGGENLEISFRIWMCGGKLELIPCSRVGHIFRKSQPYSFPGGVDTILIRNNMRLAEVWMDEYKEHYYAKRPSIRSRSYGDISERLELRKKLHCKSFRWYMENVYSEMPLPLENLRYGGYSTGPPPLKSTGPPPLKSTGPPKANPPPKPNSALGPPPPPPNRSSSSSSIDSSSSRPLPPPPGVGGNRVRGAAPPPPPSRGGQSRPPPPPSNRHSVGGSNRINPPPPPPARVVSPVEKSAPATTMPRVAPPPPPSRGPEQVRLGGPPPPPPDRSVQPHRINPPPPPPSHDREDLTTTMPRSRPPPPPSRGPGHSSGRAAPPPPSRAPPPPVPSAKSGVSSQDDLENRFSFKTDLPPPEKFIHGPKIYPSKSQTNRDRRAPPMAPRGGAPPPPPPR</sequence>
<evidence type="ECO:0000259" key="12">
    <source>
        <dbReference type="Pfam" id="PF00535"/>
    </source>
</evidence>
<dbReference type="AlphaFoldDB" id="A0A1X7V1Y1"/>